<evidence type="ECO:0000256" key="3">
    <source>
        <dbReference type="ARBA" id="ARBA00023125"/>
    </source>
</evidence>
<dbReference type="OrthoDB" id="396674at2"/>
<dbReference type="Gene3D" id="3.90.220.20">
    <property type="entry name" value="DNA methylase specificity domains"/>
    <property type="match status" value="1"/>
</dbReference>
<gene>
    <name evidence="5" type="ORF">EGN60_03240</name>
</gene>
<dbReference type="REBASE" id="282639">
    <property type="entry name" value="S2.Msp2371AORF3245P"/>
</dbReference>
<dbReference type="RefSeq" id="WP_124724631.1">
    <property type="nucleotide sequence ID" value="NZ_CP034044.1"/>
</dbReference>
<keyword evidence="3" id="KW-0238">DNA-binding</keyword>
<keyword evidence="2" id="KW-0680">Restriction system</keyword>
<dbReference type="AlphaFoldDB" id="A0A3G8LJX1"/>
<keyword evidence="6" id="KW-1185">Reference proteome</keyword>
<evidence type="ECO:0000256" key="2">
    <source>
        <dbReference type="ARBA" id="ARBA00022747"/>
    </source>
</evidence>
<dbReference type="Pfam" id="PF01420">
    <property type="entry name" value="Methylase_S"/>
    <property type="match status" value="1"/>
</dbReference>
<dbReference type="InterPro" id="IPR000055">
    <property type="entry name" value="Restrct_endonuc_typeI_TRD"/>
</dbReference>
<proteinExistence type="inferred from homology"/>
<accession>A0A3G8LJX1</accession>
<sequence>MTKKSLKPALRFKNFTEAWEQCELGDISKIYRGLTFSPNNLSNKGIRILRSSNIDEGRFIVFENDIRIKKEFVNVVFANNKDILVTAANGSPNLVGKHAIITNIKNNSAVAGGFMLLIRSNSSLFINHALSTFAFSDFLKTNVLGGNGAIGNLSKSILEKFNIFAPINNEQQKIASFLDNIDNLITLHQRKQKITKLNLIMIS</sequence>
<dbReference type="PANTHER" id="PTHR30408">
    <property type="entry name" value="TYPE-1 RESTRICTION ENZYME ECOKI SPECIFICITY PROTEIN"/>
    <property type="match status" value="1"/>
</dbReference>
<evidence type="ECO:0000313" key="6">
    <source>
        <dbReference type="Proteomes" id="UP000275883"/>
    </source>
</evidence>
<dbReference type="PANTHER" id="PTHR30408:SF12">
    <property type="entry name" value="TYPE I RESTRICTION ENZYME MJAVIII SPECIFICITY SUBUNIT"/>
    <property type="match status" value="1"/>
</dbReference>
<dbReference type="KEGG" id="mstr:EGN60_03240"/>
<evidence type="ECO:0000313" key="5">
    <source>
        <dbReference type="EMBL" id="AZG68938.1"/>
    </source>
</evidence>
<dbReference type="InterPro" id="IPR052021">
    <property type="entry name" value="Type-I_RS_S_subunit"/>
</dbReference>
<dbReference type="Proteomes" id="UP000275883">
    <property type="component" value="Chromosome"/>
</dbReference>
<evidence type="ECO:0000256" key="1">
    <source>
        <dbReference type="ARBA" id="ARBA00010923"/>
    </source>
</evidence>
<dbReference type="EMBL" id="CP034044">
    <property type="protein sequence ID" value="AZG68938.1"/>
    <property type="molecule type" value="Genomic_DNA"/>
</dbReference>
<organism evidence="5 6">
    <name type="scientific">Mycoplasma struthionis</name>
    <dbReference type="NCBI Taxonomy" id="538220"/>
    <lineage>
        <taxon>Bacteria</taxon>
        <taxon>Bacillati</taxon>
        <taxon>Mycoplasmatota</taxon>
        <taxon>Mollicutes</taxon>
        <taxon>Mycoplasmataceae</taxon>
        <taxon>Mycoplasma</taxon>
    </lineage>
</organism>
<dbReference type="SUPFAM" id="SSF116734">
    <property type="entry name" value="DNA methylase specificity domain"/>
    <property type="match status" value="1"/>
</dbReference>
<comment type="similarity">
    <text evidence="1">Belongs to the type-I restriction system S methylase family.</text>
</comment>
<reference evidence="5 6" key="1">
    <citation type="submission" date="2018-11" db="EMBL/GenBank/DDBJ databases">
        <title>Genome sequence of Mycoplasma struthionis sp. nov.</title>
        <authorList>
            <person name="Spergser J."/>
        </authorList>
    </citation>
    <scope>NUCLEOTIDE SEQUENCE [LARGE SCALE GENOMIC DNA]</scope>
    <source>
        <strain evidence="5 6">237IA</strain>
    </source>
</reference>
<dbReference type="InterPro" id="IPR044946">
    <property type="entry name" value="Restrct_endonuc_typeI_TRD_sf"/>
</dbReference>
<name>A0A3G8LJX1_9MOLU</name>
<dbReference type="GO" id="GO:0003677">
    <property type="term" value="F:DNA binding"/>
    <property type="evidence" value="ECO:0007669"/>
    <property type="project" value="UniProtKB-KW"/>
</dbReference>
<evidence type="ECO:0000259" key="4">
    <source>
        <dbReference type="Pfam" id="PF01420"/>
    </source>
</evidence>
<protein>
    <recommendedName>
        <fullName evidence="4">Type I restriction modification DNA specificity domain-containing protein</fullName>
    </recommendedName>
</protein>
<dbReference type="GO" id="GO:0009307">
    <property type="term" value="P:DNA restriction-modification system"/>
    <property type="evidence" value="ECO:0007669"/>
    <property type="project" value="UniProtKB-KW"/>
</dbReference>
<feature type="domain" description="Type I restriction modification DNA specificity" evidence="4">
    <location>
        <begin position="17"/>
        <end position="193"/>
    </location>
</feature>